<dbReference type="PRINTS" id="PR00700">
    <property type="entry name" value="PRTYPHPHTASE"/>
</dbReference>
<reference evidence="14" key="1">
    <citation type="submission" date="2021-02" db="EMBL/GenBank/DDBJ databases">
        <authorList>
            <person name="Nowell W R."/>
        </authorList>
    </citation>
    <scope>NUCLEOTIDE SEQUENCE</scope>
</reference>
<evidence type="ECO:0000313" key="16">
    <source>
        <dbReference type="Proteomes" id="UP000663845"/>
    </source>
</evidence>
<dbReference type="GO" id="GO:0005886">
    <property type="term" value="C:plasma membrane"/>
    <property type="evidence" value="ECO:0007669"/>
    <property type="project" value="TreeGrafter"/>
</dbReference>
<dbReference type="GO" id="GO:0019901">
    <property type="term" value="F:protein kinase binding"/>
    <property type="evidence" value="ECO:0007669"/>
    <property type="project" value="TreeGrafter"/>
</dbReference>
<dbReference type="SMART" id="SM00404">
    <property type="entry name" value="PTPc_motif"/>
    <property type="match status" value="1"/>
</dbReference>
<accession>A0A813U9W9</accession>
<dbReference type="Proteomes" id="UP000663845">
    <property type="component" value="Unassembled WGS sequence"/>
</dbReference>
<feature type="active site" description="Phosphocysteine intermediate" evidence="8">
    <location>
        <position position="578"/>
    </location>
</feature>
<dbReference type="PANTHER" id="PTHR46198">
    <property type="entry name" value="PROTEIN-TYROSINE-PHOSPHATASE"/>
    <property type="match status" value="1"/>
</dbReference>
<sequence>MNLSLDTILTNARELVSRLRRDDATADTAVSQAQFVQERILSMKQYGDDLAELNDISAHRPKTAILYNIQKENRLIRQLQKENEELKQLVTEHRSVLEKIMYKYRQDVQRLILMDKEETKAVNLFNASLAQDIQDKSSKIHEMATVMRRAIDIDDTNSASQEERINALLLENRGLKEILAVHENIHRTKQISEPTTENDFGSALFWTKNLVYLALGTVVFSAIVTFLAVIYWRTKQQKVAKTKSYSSELPSFSTNSINVKTPRPKEIKLFPIVPKLVQPSSPAFILPSIENNKIIKDIYTTDAYSTADSSSSSTAAKKFRKKNLLERRGSNNSLTISITPKHRLISSPPADCPPDEYLLTATRKLTIDELHKHAQDARLLYHEFWTIPTNHLEKLRICGAGTKNRYGTIIANEHSRVKLPELSGDPLSSYINANYVNGYPNEYQTFIATQGPLANTIIDFYRMIWQEHVPVIVMITRLYEKNKAKCERYIPDSGSNQYGPFQVHVKSVSHQSDYEIRRLIIEFENEQRELEHYWYTAWPDQSCPDVAQPLIELVKNVEKTRIELTDTNKHSGPIVVHCSAGIGRTGCFIALSNGIKQLDKEHTIDIVRILCDLRRDRGGMIQTNDQYQFVYQALSEYARTLQSSS</sequence>
<gene>
    <name evidence="14" type="ORF">JYZ213_LOCUS6504</name>
    <name evidence="15" type="ORF">OXD698_LOCUS25820</name>
</gene>
<evidence type="ECO:0000256" key="1">
    <source>
        <dbReference type="ARBA" id="ARBA00005537"/>
    </source>
</evidence>
<dbReference type="InterPro" id="IPR000387">
    <property type="entry name" value="Tyr_Pase_dom"/>
</dbReference>
<dbReference type="InterPro" id="IPR029021">
    <property type="entry name" value="Prot-tyrosine_phosphatase-like"/>
</dbReference>
<dbReference type="InterPro" id="IPR008356">
    <property type="entry name" value="Tyr_Pase_KIM-con"/>
</dbReference>
<dbReference type="PANTHER" id="PTHR46198:SF4">
    <property type="entry name" value="PROTEIN-TYROSINE-PHOSPHATASE"/>
    <property type="match status" value="1"/>
</dbReference>
<keyword evidence="11" id="KW-0472">Membrane</keyword>
<evidence type="ECO:0000259" key="12">
    <source>
        <dbReference type="PROSITE" id="PS50055"/>
    </source>
</evidence>
<dbReference type="EC" id="3.1.3.48" evidence="2"/>
<feature type="coiled-coil region" evidence="10">
    <location>
        <begin position="69"/>
        <end position="99"/>
    </location>
</feature>
<dbReference type="InterPro" id="IPR003595">
    <property type="entry name" value="Tyr_Pase_cat"/>
</dbReference>
<keyword evidence="4" id="KW-0378">Hydrolase</keyword>
<keyword evidence="11" id="KW-1133">Transmembrane helix</keyword>
<feature type="binding site" evidence="9">
    <location>
        <begin position="578"/>
        <end position="584"/>
    </location>
    <ligand>
        <name>substrate</name>
    </ligand>
</feature>
<dbReference type="InterPro" id="IPR016130">
    <property type="entry name" value="Tyr_Pase_AS"/>
</dbReference>
<keyword evidence="3" id="KW-0597">Phosphoprotein</keyword>
<comment type="caution">
    <text evidence="14">The sequence shown here is derived from an EMBL/GenBank/DDBJ whole genome shotgun (WGS) entry which is preliminary data.</text>
</comment>
<dbReference type="Gene3D" id="3.90.190.10">
    <property type="entry name" value="Protein tyrosine phosphatase superfamily"/>
    <property type="match status" value="1"/>
</dbReference>
<dbReference type="AlphaFoldDB" id="A0A813U9W9"/>
<feature type="binding site" evidence="9">
    <location>
        <position position="540"/>
    </location>
    <ligand>
        <name>substrate</name>
    </ligand>
</feature>
<protein>
    <recommendedName>
        <fullName evidence="2">protein-tyrosine-phosphatase</fullName>
        <ecNumber evidence="2">3.1.3.48</ecNumber>
    </recommendedName>
</protein>
<evidence type="ECO:0000256" key="8">
    <source>
        <dbReference type="PIRSR" id="PIRSR608356-50"/>
    </source>
</evidence>
<dbReference type="InterPro" id="IPR008555">
    <property type="entry name" value="SIKE"/>
</dbReference>
<comment type="similarity">
    <text evidence="1">Belongs to the SIKE family.</text>
</comment>
<evidence type="ECO:0000256" key="7">
    <source>
        <dbReference type="ARBA" id="ARBA00051722"/>
    </source>
</evidence>
<dbReference type="EMBL" id="CAJNOG010000041">
    <property type="protein sequence ID" value="CAF0824713.1"/>
    <property type="molecule type" value="Genomic_DNA"/>
</dbReference>
<dbReference type="SUPFAM" id="SSF52799">
    <property type="entry name" value="(Phosphotyrosine protein) phosphatases II"/>
    <property type="match status" value="1"/>
</dbReference>
<name>A0A813U9W9_9BILA</name>
<keyword evidence="11" id="KW-0812">Transmembrane</keyword>
<feature type="binding site" evidence="9">
    <location>
        <position position="622"/>
    </location>
    <ligand>
        <name>substrate</name>
    </ligand>
</feature>
<dbReference type="Pfam" id="PF00102">
    <property type="entry name" value="Y_phosphatase"/>
    <property type="match status" value="1"/>
</dbReference>
<evidence type="ECO:0000313" key="14">
    <source>
        <dbReference type="EMBL" id="CAF0824713.1"/>
    </source>
</evidence>
<keyword evidence="6 10" id="KW-0175">Coiled coil</keyword>
<comment type="catalytic activity">
    <reaction evidence="7">
        <text>O-phospho-L-tyrosyl-[protein] + H2O = L-tyrosyl-[protein] + phosphate</text>
        <dbReference type="Rhea" id="RHEA:10684"/>
        <dbReference type="Rhea" id="RHEA-COMP:10136"/>
        <dbReference type="Rhea" id="RHEA-COMP:20101"/>
        <dbReference type="ChEBI" id="CHEBI:15377"/>
        <dbReference type="ChEBI" id="CHEBI:43474"/>
        <dbReference type="ChEBI" id="CHEBI:46858"/>
        <dbReference type="ChEBI" id="CHEBI:61978"/>
        <dbReference type="EC" id="3.1.3.48"/>
    </reaction>
</comment>
<feature type="domain" description="Tyrosine-protein phosphatase" evidence="12">
    <location>
        <begin position="403"/>
        <end position="637"/>
    </location>
</feature>
<dbReference type="PROSITE" id="PS50056">
    <property type="entry name" value="TYR_PHOSPHATASE_2"/>
    <property type="match status" value="1"/>
</dbReference>
<evidence type="ECO:0000313" key="15">
    <source>
        <dbReference type="EMBL" id="CAF3935379.1"/>
    </source>
</evidence>
<dbReference type="GO" id="GO:0030054">
    <property type="term" value="C:cell junction"/>
    <property type="evidence" value="ECO:0007669"/>
    <property type="project" value="TreeGrafter"/>
</dbReference>
<evidence type="ECO:0000256" key="6">
    <source>
        <dbReference type="ARBA" id="ARBA00023054"/>
    </source>
</evidence>
<dbReference type="EMBL" id="CAJOAZ010002507">
    <property type="protein sequence ID" value="CAF3935379.1"/>
    <property type="molecule type" value="Genomic_DNA"/>
</dbReference>
<dbReference type="Pfam" id="PF05769">
    <property type="entry name" value="SIKE"/>
    <property type="match status" value="1"/>
</dbReference>
<dbReference type="InterPro" id="IPR000242">
    <property type="entry name" value="PTP_cat"/>
</dbReference>
<dbReference type="GO" id="GO:0007165">
    <property type="term" value="P:signal transduction"/>
    <property type="evidence" value="ECO:0007669"/>
    <property type="project" value="TreeGrafter"/>
</dbReference>
<dbReference type="PROSITE" id="PS50055">
    <property type="entry name" value="TYR_PHOSPHATASE_PTP"/>
    <property type="match status" value="1"/>
</dbReference>
<keyword evidence="5" id="KW-0904">Protein phosphatase</keyword>
<feature type="transmembrane region" description="Helical" evidence="11">
    <location>
        <begin position="210"/>
        <end position="232"/>
    </location>
</feature>
<dbReference type="GO" id="GO:0004725">
    <property type="term" value="F:protein tyrosine phosphatase activity"/>
    <property type="evidence" value="ECO:0007669"/>
    <property type="project" value="UniProtKB-EC"/>
</dbReference>
<dbReference type="PROSITE" id="PS00383">
    <property type="entry name" value="TYR_PHOSPHATASE_1"/>
    <property type="match status" value="1"/>
</dbReference>
<proteinExistence type="inferred from homology"/>
<evidence type="ECO:0000259" key="13">
    <source>
        <dbReference type="PROSITE" id="PS50056"/>
    </source>
</evidence>
<dbReference type="FunFam" id="3.90.190.10:FF:000102">
    <property type="entry name" value="Receptor-type tyrosine-protein phosphatase"/>
    <property type="match status" value="1"/>
</dbReference>
<evidence type="ECO:0000256" key="2">
    <source>
        <dbReference type="ARBA" id="ARBA00013064"/>
    </source>
</evidence>
<dbReference type="SMART" id="SM00194">
    <property type="entry name" value="PTPc"/>
    <property type="match status" value="1"/>
</dbReference>
<evidence type="ECO:0000256" key="3">
    <source>
        <dbReference type="ARBA" id="ARBA00022553"/>
    </source>
</evidence>
<evidence type="ECO:0000256" key="9">
    <source>
        <dbReference type="PIRSR" id="PIRSR608356-51"/>
    </source>
</evidence>
<evidence type="ECO:0000256" key="5">
    <source>
        <dbReference type="ARBA" id="ARBA00022912"/>
    </source>
</evidence>
<dbReference type="CDD" id="cd14547">
    <property type="entry name" value="PTPc-KIM"/>
    <property type="match status" value="1"/>
</dbReference>
<dbReference type="GO" id="GO:0005829">
    <property type="term" value="C:cytosol"/>
    <property type="evidence" value="ECO:0007669"/>
    <property type="project" value="TreeGrafter"/>
</dbReference>
<evidence type="ECO:0000256" key="10">
    <source>
        <dbReference type="SAM" id="Coils"/>
    </source>
</evidence>
<evidence type="ECO:0000256" key="11">
    <source>
        <dbReference type="SAM" id="Phobius"/>
    </source>
</evidence>
<organism evidence="14 16">
    <name type="scientific">Adineta steineri</name>
    <dbReference type="NCBI Taxonomy" id="433720"/>
    <lineage>
        <taxon>Eukaryota</taxon>
        <taxon>Metazoa</taxon>
        <taxon>Spiralia</taxon>
        <taxon>Gnathifera</taxon>
        <taxon>Rotifera</taxon>
        <taxon>Eurotatoria</taxon>
        <taxon>Bdelloidea</taxon>
        <taxon>Adinetida</taxon>
        <taxon>Adinetidae</taxon>
        <taxon>Adineta</taxon>
    </lineage>
</organism>
<feature type="domain" description="Tyrosine specific protein phosphatases" evidence="13">
    <location>
        <begin position="548"/>
        <end position="628"/>
    </location>
</feature>
<evidence type="ECO:0000256" key="4">
    <source>
        <dbReference type="ARBA" id="ARBA00022801"/>
    </source>
</evidence>
<dbReference type="Proteomes" id="UP000663844">
    <property type="component" value="Unassembled WGS sequence"/>
</dbReference>
<dbReference type="PRINTS" id="PR01778">
    <property type="entry name" value="KIMPTPASE"/>
</dbReference>